<dbReference type="GO" id="GO:0000166">
    <property type="term" value="F:nucleotide binding"/>
    <property type="evidence" value="ECO:0007669"/>
    <property type="project" value="UniProtKB-KW"/>
</dbReference>
<evidence type="ECO:0000256" key="2">
    <source>
        <dbReference type="ARBA" id="ARBA00022741"/>
    </source>
</evidence>
<dbReference type="InterPro" id="IPR039788">
    <property type="entry name" value="NOL4/NOL4L"/>
</dbReference>
<feature type="compositionally biased region" description="Pro residues" evidence="3">
    <location>
        <begin position="156"/>
        <end position="176"/>
    </location>
</feature>
<dbReference type="Pfam" id="PF08477">
    <property type="entry name" value="Roc"/>
    <property type="match status" value="1"/>
</dbReference>
<sequence length="472" mass="53952">SVIPAEVLNMDRRSLHMYKAALNEGKEKVYNIRVMVVGQYGVGKTTLTQRLLGKNVKISERQSTDGIDIHIECSKISLSTGEWTTQEKNAEQYSRLQRLVKLLNERVKKQDSEGKQERHVEIVDMVTSKENSTGHHQNDHPVSANQLISQEVKRPPSQPTQPPSQPAHPPSQPAQPPSQHAQLPIARVGPESISKNGAKKNKKDAVMEILQLVNENSGQLNKSNVEYAALGLWDFAGQYVFYTTHQTFMTSRAIYLLVIDLSQQITDLIKDYECFIDMEGIKQYQVHDFIEIWLNSVHSCEPTSHPGTPPVILVGTHADKIPEKNRQEVILAYFLKIRQMLKDKPIVLHLMDSIAIDNTQCDPKLDDLKRRIFELASEQPYWGEEKPARWIALEQKIMTLKVSGVKVVPLSLIEEINRSASVRIKDREELELFLSFQHDIGTILYFRVLVLGYHYKWVLVFKMQCMKGKKTE</sequence>
<keyword evidence="1" id="KW-0677">Repeat</keyword>
<dbReference type="PROSITE" id="PS51424">
    <property type="entry name" value="ROC"/>
    <property type="match status" value="1"/>
</dbReference>
<dbReference type="PANTHER" id="PTHR12449">
    <property type="entry name" value="DEATH DOMAIN-CONTAINING PROTEIN"/>
    <property type="match status" value="1"/>
</dbReference>
<proteinExistence type="predicted"/>
<dbReference type="EMBL" id="JBJQND010000001">
    <property type="protein sequence ID" value="KAL3889374.1"/>
    <property type="molecule type" value="Genomic_DNA"/>
</dbReference>
<dbReference type="InterPro" id="IPR027417">
    <property type="entry name" value="P-loop_NTPase"/>
</dbReference>
<evidence type="ECO:0000313" key="5">
    <source>
        <dbReference type="EMBL" id="KAL3889374.1"/>
    </source>
</evidence>
<evidence type="ECO:0000256" key="3">
    <source>
        <dbReference type="SAM" id="MobiDB-lite"/>
    </source>
</evidence>
<keyword evidence="2" id="KW-0547">Nucleotide-binding</keyword>
<protein>
    <recommendedName>
        <fullName evidence="4">Roc domain-containing protein</fullName>
    </recommendedName>
</protein>
<organism evidence="5 6">
    <name type="scientific">Sinanodonta woodiana</name>
    <name type="common">Chinese pond mussel</name>
    <name type="synonym">Anodonta woodiana</name>
    <dbReference type="NCBI Taxonomy" id="1069815"/>
    <lineage>
        <taxon>Eukaryota</taxon>
        <taxon>Metazoa</taxon>
        <taxon>Spiralia</taxon>
        <taxon>Lophotrochozoa</taxon>
        <taxon>Mollusca</taxon>
        <taxon>Bivalvia</taxon>
        <taxon>Autobranchia</taxon>
        <taxon>Heteroconchia</taxon>
        <taxon>Palaeoheterodonta</taxon>
        <taxon>Unionida</taxon>
        <taxon>Unionoidea</taxon>
        <taxon>Unionidae</taxon>
        <taxon>Unioninae</taxon>
        <taxon>Sinanodonta</taxon>
    </lineage>
</organism>
<accession>A0ABD3XT16</accession>
<evidence type="ECO:0000313" key="6">
    <source>
        <dbReference type="Proteomes" id="UP001634394"/>
    </source>
</evidence>
<dbReference type="CDD" id="cd00882">
    <property type="entry name" value="Ras_like_GTPase"/>
    <property type="match status" value="1"/>
</dbReference>
<feature type="region of interest" description="Disordered" evidence="3">
    <location>
        <begin position="152"/>
        <end position="182"/>
    </location>
</feature>
<dbReference type="Gene3D" id="3.40.50.300">
    <property type="entry name" value="P-loop containing nucleotide triphosphate hydrolases"/>
    <property type="match status" value="2"/>
</dbReference>
<dbReference type="SUPFAM" id="SSF52540">
    <property type="entry name" value="P-loop containing nucleoside triphosphate hydrolases"/>
    <property type="match status" value="1"/>
</dbReference>
<dbReference type="AlphaFoldDB" id="A0ABD3XT16"/>
<feature type="domain" description="Roc" evidence="4">
    <location>
        <begin position="25"/>
        <end position="379"/>
    </location>
</feature>
<dbReference type="Proteomes" id="UP001634394">
    <property type="component" value="Unassembled WGS sequence"/>
</dbReference>
<dbReference type="InterPro" id="IPR012381">
    <property type="entry name" value="EutP_PduV"/>
</dbReference>
<dbReference type="PANTHER" id="PTHR12449:SF18">
    <property type="entry name" value="DEATH DOMAIN-CONTAINING PROTEIN"/>
    <property type="match status" value="1"/>
</dbReference>
<keyword evidence="6" id="KW-1185">Reference proteome</keyword>
<gene>
    <name evidence="5" type="ORF">ACJMK2_001718</name>
</gene>
<dbReference type="InterPro" id="IPR036388">
    <property type="entry name" value="WH-like_DNA-bd_sf"/>
</dbReference>
<dbReference type="Pfam" id="PF10662">
    <property type="entry name" value="PduV-EutP"/>
    <property type="match status" value="1"/>
</dbReference>
<dbReference type="Gene3D" id="3.30.70.1390">
    <property type="entry name" value="ROC domain from the Parkinson's disease-associated leucine-rich repeat kinase 2"/>
    <property type="match status" value="1"/>
</dbReference>
<feature type="non-terminal residue" evidence="5">
    <location>
        <position position="1"/>
    </location>
</feature>
<dbReference type="Gene3D" id="1.10.10.10">
    <property type="entry name" value="Winged helix-like DNA-binding domain superfamily/Winged helix DNA-binding domain"/>
    <property type="match status" value="1"/>
</dbReference>
<name>A0ABD3XT16_SINWO</name>
<evidence type="ECO:0000256" key="1">
    <source>
        <dbReference type="ARBA" id="ARBA00022737"/>
    </source>
</evidence>
<dbReference type="InterPro" id="IPR020859">
    <property type="entry name" value="ROC"/>
</dbReference>
<reference evidence="5 6" key="1">
    <citation type="submission" date="2024-11" db="EMBL/GenBank/DDBJ databases">
        <title>Chromosome-level genome assembly of the freshwater bivalve Anodonta woodiana.</title>
        <authorList>
            <person name="Chen X."/>
        </authorList>
    </citation>
    <scope>NUCLEOTIDE SEQUENCE [LARGE SCALE GENOMIC DNA]</scope>
    <source>
        <strain evidence="5">MN2024</strain>
        <tissue evidence="5">Gills</tissue>
    </source>
</reference>
<comment type="caution">
    <text evidence="5">The sequence shown here is derived from an EMBL/GenBank/DDBJ whole genome shotgun (WGS) entry which is preliminary data.</text>
</comment>
<evidence type="ECO:0000259" key="4">
    <source>
        <dbReference type="PROSITE" id="PS51424"/>
    </source>
</evidence>